<evidence type="ECO:0000256" key="1">
    <source>
        <dbReference type="ARBA" id="ARBA00005686"/>
    </source>
</evidence>
<dbReference type="InterPro" id="IPR003996">
    <property type="entry name" value="RTX_toxin-activating_protC_bac"/>
</dbReference>
<comment type="subcellular location">
    <subcellularLocation>
        <location evidence="2">Cytoplasm</location>
    </subcellularLocation>
</comment>
<dbReference type="Pfam" id="PF02794">
    <property type="entry name" value="HlyC"/>
    <property type="match status" value="1"/>
</dbReference>
<dbReference type="Proteomes" id="UP000050786">
    <property type="component" value="Unassembled WGS sequence"/>
</dbReference>
<evidence type="ECO:0000313" key="3">
    <source>
        <dbReference type="EMBL" id="CUH41834.1"/>
    </source>
</evidence>
<keyword evidence="2 3" id="KW-0012">Acyltransferase</keyword>
<evidence type="ECO:0000313" key="4">
    <source>
        <dbReference type="Proteomes" id="UP000050786"/>
    </source>
</evidence>
<protein>
    <recommendedName>
        <fullName evidence="2">RTX toxin-activating lysine-acyltransferase</fullName>
        <ecNumber evidence="2">2.3.1.-</ecNumber>
    </recommendedName>
</protein>
<gene>
    <name evidence="3" type="primary">hlyC</name>
    <name evidence="3" type="ORF">RUM4293_00716</name>
</gene>
<dbReference type="GO" id="GO:0005737">
    <property type="term" value="C:cytoplasm"/>
    <property type="evidence" value="ECO:0007669"/>
    <property type="project" value="UniProtKB-SubCell"/>
</dbReference>
<reference evidence="4" key="1">
    <citation type="submission" date="2015-09" db="EMBL/GenBank/DDBJ databases">
        <authorList>
            <person name="Rodrigo-Torres L."/>
            <person name="Arahal D.R."/>
        </authorList>
    </citation>
    <scope>NUCLEOTIDE SEQUENCE [LARGE SCALE GENOMIC DNA]</scope>
    <source>
        <strain evidence="4">CECT 4293</strain>
    </source>
</reference>
<keyword evidence="2 3" id="KW-0808">Transferase</keyword>
<comment type="similarity">
    <text evidence="1 2">Belongs to the RTX toxin acyltransferase family.</text>
</comment>
<name>A0A0P1E2B5_9RHOB</name>
<accession>A0A0P1E2B5</accession>
<dbReference type="GO" id="GO:0016746">
    <property type="term" value="F:acyltransferase activity"/>
    <property type="evidence" value="ECO:0007669"/>
    <property type="project" value="UniProtKB-UniRule"/>
</dbReference>
<keyword evidence="2" id="KW-0963">Cytoplasm</keyword>
<comment type="function">
    <text evidence="2">Involved in fatty acylation of protoxin at internal lysine residues, thereby converting it to the active toxin.</text>
</comment>
<dbReference type="EC" id="2.3.1.-" evidence="2"/>
<dbReference type="AlphaFoldDB" id="A0A0P1E2B5"/>
<keyword evidence="2" id="KW-0204">Cytolysis</keyword>
<proteinExistence type="inferred from homology"/>
<dbReference type="GO" id="GO:0031640">
    <property type="term" value="P:killing of cells of another organism"/>
    <property type="evidence" value="ECO:0007669"/>
    <property type="project" value="UniProtKB-KW"/>
</dbReference>
<keyword evidence="4" id="KW-1185">Reference proteome</keyword>
<organism evidence="3 4">
    <name type="scientific">Ruegeria atlantica</name>
    <dbReference type="NCBI Taxonomy" id="81569"/>
    <lineage>
        <taxon>Bacteria</taxon>
        <taxon>Pseudomonadati</taxon>
        <taxon>Pseudomonadota</taxon>
        <taxon>Alphaproteobacteria</taxon>
        <taxon>Rhodobacterales</taxon>
        <taxon>Roseobacteraceae</taxon>
        <taxon>Ruegeria</taxon>
    </lineage>
</organism>
<evidence type="ECO:0000256" key="2">
    <source>
        <dbReference type="RuleBase" id="RU368102"/>
    </source>
</evidence>
<sequence>MFYLASLTNTHRPRTLGQVLYAFETPFRLNQYHIFRQNGFPRGFVTFAGLSPEAERRYAIQEKPLKDTDFASGTSFWIVDLVAPFGQTNQIVEILKKEILHPRVRTNRMDSDLTRNRIVEWTRDDAGEVHMKLYRKKEFRDLLSMGGS</sequence>
<dbReference type="GO" id="GO:0009404">
    <property type="term" value="P:toxin metabolic process"/>
    <property type="evidence" value="ECO:0007669"/>
    <property type="project" value="UniProtKB-UniRule"/>
</dbReference>
<dbReference type="EMBL" id="CYPS01000010">
    <property type="protein sequence ID" value="CUH41834.1"/>
    <property type="molecule type" value="Genomic_DNA"/>
</dbReference>